<dbReference type="EMBL" id="SACO01000011">
    <property type="protein sequence ID" value="RVU03939.1"/>
    <property type="molecule type" value="Genomic_DNA"/>
</dbReference>
<evidence type="ECO:0000313" key="3">
    <source>
        <dbReference type="Proteomes" id="UP000282837"/>
    </source>
</evidence>
<organism evidence="2 3">
    <name type="scientific">Novosphingobium umbonatum</name>
    <dbReference type="NCBI Taxonomy" id="1908524"/>
    <lineage>
        <taxon>Bacteria</taxon>
        <taxon>Pseudomonadati</taxon>
        <taxon>Pseudomonadota</taxon>
        <taxon>Alphaproteobacteria</taxon>
        <taxon>Sphingomonadales</taxon>
        <taxon>Sphingomonadaceae</taxon>
        <taxon>Novosphingobium</taxon>
    </lineage>
</organism>
<dbReference type="OrthoDB" id="5625143at2"/>
<dbReference type="Proteomes" id="UP000282837">
    <property type="component" value="Unassembled WGS sequence"/>
</dbReference>
<feature type="region of interest" description="Disordered" evidence="1">
    <location>
        <begin position="261"/>
        <end position="289"/>
    </location>
</feature>
<dbReference type="AlphaFoldDB" id="A0A437N1Z3"/>
<dbReference type="InterPro" id="IPR009228">
    <property type="entry name" value="Capsid_scaffold_GpO"/>
</dbReference>
<evidence type="ECO:0000256" key="1">
    <source>
        <dbReference type="SAM" id="MobiDB-lite"/>
    </source>
</evidence>
<name>A0A437N1Z3_9SPHN</name>
<feature type="compositionally biased region" description="Polar residues" evidence="1">
    <location>
        <begin position="280"/>
        <end position="289"/>
    </location>
</feature>
<evidence type="ECO:0000313" key="2">
    <source>
        <dbReference type="EMBL" id="RVU03939.1"/>
    </source>
</evidence>
<keyword evidence="3" id="KW-1185">Reference proteome</keyword>
<protein>
    <recommendedName>
        <fullName evidence="4">Phage capsid protein</fullName>
    </recommendedName>
</protein>
<gene>
    <name evidence="2" type="ORF">EOE18_13875</name>
</gene>
<evidence type="ECO:0008006" key="4">
    <source>
        <dbReference type="Google" id="ProtNLM"/>
    </source>
</evidence>
<proteinExistence type="predicted"/>
<sequence length="289" mass="30828">MPLTKPFIVATAGQTVDGRQITEKELREAATSYNPETYAASVNLEHMQGYDPAGPFRAYGVVAEVTMGETEVDLNGRKEKRAAMFAVADLTEEAKALIESGQKRYPSVELWPNFGGKNFTYLTGLGMTDKPAVIGTQPAKFNRQMPGVLKLESDQPVTVELVPGDDDAGGKSFLKSFGAMLDGFAAKFAPQSQAVTTDPVTPPAPATPPATTPAPASVDFTAMRDVLEGLGKTFSKALDASDKKTADLFADLSAKVAKLEEDAQQHPAHFHTRRPPADGGNNNSTGYAF</sequence>
<reference evidence="2 3" key="1">
    <citation type="submission" date="2019-01" db="EMBL/GenBank/DDBJ databases">
        <authorList>
            <person name="Chen W.-M."/>
        </authorList>
    </citation>
    <scope>NUCLEOTIDE SEQUENCE [LARGE SCALE GENOMIC DNA]</scope>
    <source>
        <strain evidence="2 3">FSY-9</strain>
    </source>
</reference>
<feature type="region of interest" description="Disordered" evidence="1">
    <location>
        <begin position="194"/>
        <end position="216"/>
    </location>
</feature>
<accession>A0A437N1Z3</accession>
<comment type="caution">
    <text evidence="2">The sequence shown here is derived from an EMBL/GenBank/DDBJ whole genome shotgun (WGS) entry which is preliminary data.</text>
</comment>
<dbReference type="RefSeq" id="WP_127710527.1">
    <property type="nucleotide sequence ID" value="NZ_SACO01000011.1"/>
</dbReference>
<feature type="compositionally biased region" description="Pro residues" evidence="1">
    <location>
        <begin position="200"/>
        <end position="212"/>
    </location>
</feature>
<dbReference type="Pfam" id="PF05929">
    <property type="entry name" value="Phage_GPO"/>
    <property type="match status" value="1"/>
</dbReference>